<evidence type="ECO:0000313" key="4">
    <source>
        <dbReference type="WBParaSite" id="NBR_0001551501-mRNA-1"/>
    </source>
</evidence>
<proteinExistence type="predicted"/>
<dbReference type="EMBL" id="UYSL01021769">
    <property type="protein sequence ID" value="VDL79110.1"/>
    <property type="molecule type" value="Genomic_DNA"/>
</dbReference>
<keyword evidence="3" id="KW-1185">Reference proteome</keyword>
<dbReference type="AlphaFoldDB" id="A0A0N4YFI0"/>
<reference evidence="4" key="1">
    <citation type="submission" date="2017-02" db="UniProtKB">
        <authorList>
            <consortium name="WormBaseParasite"/>
        </authorList>
    </citation>
    <scope>IDENTIFICATION</scope>
</reference>
<name>A0A0N4YFI0_NIPBR</name>
<evidence type="ECO:0000256" key="1">
    <source>
        <dbReference type="SAM" id="SignalP"/>
    </source>
</evidence>
<evidence type="ECO:0000313" key="2">
    <source>
        <dbReference type="EMBL" id="VDL79110.1"/>
    </source>
</evidence>
<feature type="chain" id="PRO_5043125573" evidence="1">
    <location>
        <begin position="31"/>
        <end position="67"/>
    </location>
</feature>
<accession>A0A0N4YFI0</accession>
<sequence length="67" mass="7528">MTAQRTQLHVELFGLHLIFTLLVLVAYASGAPCKHANGSLLHDGDGYVSGFIEQHPSWRREEGIFYK</sequence>
<protein>
    <submittedName>
        <fullName evidence="2 4">Uncharacterized protein</fullName>
    </submittedName>
</protein>
<dbReference type="WBParaSite" id="NBR_0001551501-mRNA-1">
    <property type="protein sequence ID" value="NBR_0001551501-mRNA-1"/>
    <property type="gene ID" value="NBR_0001551501"/>
</dbReference>
<dbReference type="Proteomes" id="UP000271162">
    <property type="component" value="Unassembled WGS sequence"/>
</dbReference>
<reference evidence="2 3" key="2">
    <citation type="submission" date="2018-11" db="EMBL/GenBank/DDBJ databases">
        <authorList>
            <consortium name="Pathogen Informatics"/>
        </authorList>
    </citation>
    <scope>NUCLEOTIDE SEQUENCE [LARGE SCALE GENOMIC DNA]</scope>
</reference>
<gene>
    <name evidence="2" type="ORF">NBR_LOCUS15516</name>
</gene>
<keyword evidence="1" id="KW-0732">Signal</keyword>
<evidence type="ECO:0000313" key="3">
    <source>
        <dbReference type="Proteomes" id="UP000271162"/>
    </source>
</evidence>
<feature type="signal peptide" evidence="1">
    <location>
        <begin position="1"/>
        <end position="30"/>
    </location>
</feature>
<organism evidence="4">
    <name type="scientific">Nippostrongylus brasiliensis</name>
    <name type="common">Rat hookworm</name>
    <dbReference type="NCBI Taxonomy" id="27835"/>
    <lineage>
        <taxon>Eukaryota</taxon>
        <taxon>Metazoa</taxon>
        <taxon>Ecdysozoa</taxon>
        <taxon>Nematoda</taxon>
        <taxon>Chromadorea</taxon>
        <taxon>Rhabditida</taxon>
        <taxon>Rhabditina</taxon>
        <taxon>Rhabditomorpha</taxon>
        <taxon>Strongyloidea</taxon>
        <taxon>Heligmosomidae</taxon>
        <taxon>Nippostrongylus</taxon>
    </lineage>
</organism>